<dbReference type="InterPro" id="IPR053949">
    <property type="entry name" value="SBE2/SBE22_M"/>
</dbReference>
<name>A0AAV5QMF2_9ASCO</name>
<feature type="domain" description="SBE2/SBE22 middle" evidence="2">
    <location>
        <begin position="683"/>
        <end position="765"/>
    </location>
</feature>
<organism evidence="3 4">
    <name type="scientific">Saccharomycopsis crataegensis</name>
    <dbReference type="NCBI Taxonomy" id="43959"/>
    <lineage>
        <taxon>Eukaryota</taxon>
        <taxon>Fungi</taxon>
        <taxon>Dikarya</taxon>
        <taxon>Ascomycota</taxon>
        <taxon>Saccharomycotina</taxon>
        <taxon>Saccharomycetes</taxon>
        <taxon>Saccharomycopsidaceae</taxon>
        <taxon>Saccharomycopsis</taxon>
    </lineage>
</organism>
<reference evidence="3 4" key="1">
    <citation type="journal article" date="2023" name="Elife">
        <title>Identification of key yeast species and microbe-microbe interactions impacting larval growth of Drosophila in the wild.</title>
        <authorList>
            <person name="Mure A."/>
            <person name="Sugiura Y."/>
            <person name="Maeda R."/>
            <person name="Honda K."/>
            <person name="Sakurai N."/>
            <person name="Takahashi Y."/>
            <person name="Watada M."/>
            <person name="Katoh T."/>
            <person name="Gotoh A."/>
            <person name="Gotoh Y."/>
            <person name="Taniguchi I."/>
            <person name="Nakamura K."/>
            <person name="Hayashi T."/>
            <person name="Katayama T."/>
            <person name="Uemura T."/>
            <person name="Hattori Y."/>
        </authorList>
    </citation>
    <scope>NUCLEOTIDE SEQUENCE [LARGE SCALE GENOMIC DNA]</scope>
    <source>
        <strain evidence="3 4">SC-9</strain>
    </source>
</reference>
<proteinExistence type="predicted"/>
<dbReference type="Proteomes" id="UP001360560">
    <property type="component" value="Unassembled WGS sequence"/>
</dbReference>
<evidence type="ECO:0000313" key="4">
    <source>
        <dbReference type="Proteomes" id="UP001360560"/>
    </source>
</evidence>
<dbReference type="RefSeq" id="XP_064853044.1">
    <property type="nucleotide sequence ID" value="XM_064996972.1"/>
</dbReference>
<protein>
    <submittedName>
        <fullName evidence="3">Sbe22 protein</fullName>
    </submittedName>
</protein>
<evidence type="ECO:0000313" key="3">
    <source>
        <dbReference type="EMBL" id="GMM36048.1"/>
    </source>
</evidence>
<dbReference type="Pfam" id="PF22874">
    <property type="entry name" value="SBE2_M"/>
    <property type="match status" value="1"/>
</dbReference>
<feature type="compositionally biased region" description="Polar residues" evidence="1">
    <location>
        <begin position="130"/>
        <end position="141"/>
    </location>
</feature>
<dbReference type="GeneID" id="90074023"/>
<feature type="compositionally biased region" description="Low complexity" evidence="1">
    <location>
        <begin position="142"/>
        <end position="158"/>
    </location>
</feature>
<evidence type="ECO:0000259" key="2">
    <source>
        <dbReference type="Pfam" id="PF22874"/>
    </source>
</evidence>
<feature type="compositionally biased region" description="Low complexity" evidence="1">
    <location>
        <begin position="29"/>
        <end position="63"/>
    </location>
</feature>
<feature type="region of interest" description="Disordered" evidence="1">
    <location>
        <begin position="416"/>
        <end position="437"/>
    </location>
</feature>
<gene>
    <name evidence="3" type="ORF">DASC09_033730</name>
</gene>
<dbReference type="AlphaFoldDB" id="A0AAV5QMF2"/>
<keyword evidence="4" id="KW-1185">Reference proteome</keyword>
<evidence type="ECO:0000256" key="1">
    <source>
        <dbReference type="SAM" id="MobiDB-lite"/>
    </source>
</evidence>
<feature type="compositionally biased region" description="Polar residues" evidence="1">
    <location>
        <begin position="169"/>
        <end position="178"/>
    </location>
</feature>
<feature type="region of interest" description="Disordered" evidence="1">
    <location>
        <begin position="677"/>
        <end position="707"/>
    </location>
</feature>
<feature type="region of interest" description="Disordered" evidence="1">
    <location>
        <begin position="209"/>
        <end position="237"/>
    </location>
</feature>
<feature type="compositionally biased region" description="Low complexity" evidence="1">
    <location>
        <begin position="677"/>
        <end position="696"/>
    </location>
</feature>
<feature type="region of interest" description="Disordered" evidence="1">
    <location>
        <begin position="130"/>
        <end position="179"/>
    </location>
</feature>
<accession>A0AAV5QMF2</accession>
<dbReference type="EMBL" id="BTFZ01000011">
    <property type="protein sequence ID" value="GMM36048.1"/>
    <property type="molecule type" value="Genomic_DNA"/>
</dbReference>
<sequence length="1054" mass="118336">MSIIEHSLHHISPKPMQYVPKSSKKNKTGNGRSLSKSKSLGSLNSQFPEPTEPQSESEIISSPRTDTKKNSDYAKYEKILSAVQDDDFQDVDLLSFRKLGLSNDDNSNNDYGIKDFKKFHDSLQNQNRTLGHKGSASNLRISLNNTGSTSSLGSPSLNMPKKFHHNGSVPDSPSSSVHNLGGLVSGNSSVHSLKNNASFVRGLGINKSQVRRPSDNLSSLKHSNTSQSFDSKSDSISSGLASVSEDYDSTITHPHKQRIEEQITIPNALSKPYNSQIFTKTCKNGGKEKVNERPFSDDSMLSSTSSNFEFENEFDSRISSLTSMENVSQILSSPENDDTFHEKTPKMTETPQFMNLSTSEDYEFDNNNDASHKRTPSDFTDNTINLGNASQEGIENSTISLNTINSNNTVLELSYSNPDATSTNTPSSPRLESNFDDTTKQNTLYNASSSTIHVPKRRSDGMMRRKSLNRVASMPALNNDRRSHPLSPSLGSSKQNAIGLGLSTVYNGSSLTLDSVVSAHGSPLISSDGTTIVSPSQKFKLRRQLSKKNLSAFREELSNINTEDEVIDLEDSASSSIFFNIPYASGSTATLFSTNPNSKQSRQKIINASQTSIPISPLVNNVHNNTMNDQTFANDLSRFYTDVSDNYIASELAKREENHTKLPSYIMSQIESQSSIHSLSPRSSVSLDSSQNSSQSHADVASSASQAPALSHTIDELRLMSPEKIDILSSTRPMWLPPKSAHEDSKHQQQISEAFESYSKKEIDKKERNFQRLKNSLINNQKWFELTVKHKEIHKPVIYSMRHLCWKTNIPNDLRYKVWNDVLSYYDSKHNDTNDNTDDGGDGSLVTTETYDDLSEKLSTINTDYLEPEIDLIIESLFPRLELFQTGQKLNSILKKMLLIQKISKNGLNYGDEVLIALFLLYFTPAEVFRILSLVNVNVMNDVFKTKFNSNLESNYTMKKYLGKHFKDEMPLINTRNLYKIFMKIDPELMINVFDFLVLNNSYKVCYCFMLLVLKFYHFGFADLRALTVGDSMFIEVDDADEFLARFQHYYNKF</sequence>
<feature type="region of interest" description="Disordered" evidence="1">
    <location>
        <begin position="1"/>
        <end position="71"/>
    </location>
</feature>
<feature type="compositionally biased region" description="Low complexity" evidence="1">
    <location>
        <begin position="223"/>
        <end position="237"/>
    </location>
</feature>
<comment type="caution">
    <text evidence="3">The sequence shown here is derived from an EMBL/GenBank/DDBJ whole genome shotgun (WGS) entry which is preliminary data.</text>
</comment>
<feature type="compositionally biased region" description="Polar residues" evidence="1">
    <location>
        <begin position="416"/>
        <end position="431"/>
    </location>
</feature>